<evidence type="ECO:0000256" key="1">
    <source>
        <dbReference type="SAM" id="Phobius"/>
    </source>
</evidence>
<dbReference type="InterPro" id="IPR021994">
    <property type="entry name" value="DUF3592"/>
</dbReference>
<feature type="transmembrane region" description="Helical" evidence="1">
    <location>
        <begin position="104"/>
        <end position="126"/>
    </location>
</feature>
<keyword evidence="4" id="KW-1185">Reference proteome</keyword>
<dbReference type="RefSeq" id="WP_269035508.1">
    <property type="nucleotide sequence ID" value="NZ_CP114040.1"/>
</dbReference>
<organism evidence="3 4">
    <name type="scientific">Nannocystis punicea</name>
    <dbReference type="NCBI Taxonomy" id="2995304"/>
    <lineage>
        <taxon>Bacteria</taxon>
        <taxon>Pseudomonadati</taxon>
        <taxon>Myxococcota</taxon>
        <taxon>Polyangia</taxon>
        <taxon>Nannocystales</taxon>
        <taxon>Nannocystaceae</taxon>
        <taxon>Nannocystis</taxon>
    </lineage>
</organism>
<evidence type="ECO:0000313" key="4">
    <source>
        <dbReference type="Proteomes" id="UP001164459"/>
    </source>
</evidence>
<keyword evidence="1" id="KW-1133">Transmembrane helix</keyword>
<dbReference type="EMBL" id="CP114040">
    <property type="protein sequence ID" value="WAS93182.1"/>
    <property type="molecule type" value="Genomic_DNA"/>
</dbReference>
<name>A0ABY7H225_9BACT</name>
<sequence>MKLVWSLIAGLGGLFFAIGLALLAVDLEFFADARRTEGEVVHLRRNNKGSGAPDVAYTDHLGRDHLYRSNIFSTPSYRIGERVTVAFDPDEPEDAVIDSPTNRWLLPGIFGGIGFVQLCIGSFALLRRARRKREISWLLREGQRLDATITAVTQDTSIRINRKSPWVIHCEATLPGEASARTFVSRRFWYDPGPLLRGPTLTVCYDPRDPSRHVLDTGDLVPGRAFQGTTS</sequence>
<dbReference type="Pfam" id="PF12158">
    <property type="entry name" value="DUF3592"/>
    <property type="match status" value="1"/>
</dbReference>
<feature type="domain" description="DUF3592" evidence="2">
    <location>
        <begin position="36"/>
        <end position="101"/>
    </location>
</feature>
<gene>
    <name evidence="3" type="ORF">O0S08_44025</name>
</gene>
<keyword evidence="1" id="KW-0812">Transmembrane</keyword>
<protein>
    <submittedName>
        <fullName evidence="3">DUF3592 domain-containing protein</fullName>
    </submittedName>
</protein>
<dbReference type="Proteomes" id="UP001164459">
    <property type="component" value="Chromosome"/>
</dbReference>
<accession>A0ABY7H225</accession>
<proteinExistence type="predicted"/>
<reference evidence="3" key="1">
    <citation type="submission" date="2022-11" db="EMBL/GenBank/DDBJ databases">
        <title>Minimal conservation of predation-associated metabolite biosynthetic gene clusters underscores biosynthetic potential of Myxococcota including descriptions for ten novel species: Archangium lansinium sp. nov., Myxococcus landrumus sp. nov., Nannocystis bai.</title>
        <authorList>
            <person name="Ahearne A."/>
            <person name="Stevens C."/>
            <person name="Dowd S."/>
        </authorList>
    </citation>
    <scope>NUCLEOTIDE SEQUENCE</scope>
    <source>
        <strain evidence="3">Fl3</strain>
    </source>
</reference>
<evidence type="ECO:0000313" key="3">
    <source>
        <dbReference type="EMBL" id="WAS93182.1"/>
    </source>
</evidence>
<evidence type="ECO:0000259" key="2">
    <source>
        <dbReference type="Pfam" id="PF12158"/>
    </source>
</evidence>
<keyword evidence="1" id="KW-0472">Membrane</keyword>